<gene>
    <name evidence="2" type="ORF">PGLA2088_LOCUS1213</name>
</gene>
<reference evidence="2" key="1">
    <citation type="submission" date="2021-02" db="EMBL/GenBank/DDBJ databases">
        <authorList>
            <person name="Dougan E. K."/>
            <person name="Rhodes N."/>
            <person name="Thang M."/>
            <person name="Chan C."/>
        </authorList>
    </citation>
    <scope>NUCLEOTIDE SEQUENCE</scope>
</reference>
<comment type="caution">
    <text evidence="2">The sequence shown here is derived from an EMBL/GenBank/DDBJ whole genome shotgun (WGS) entry which is preliminary data.</text>
</comment>
<dbReference type="GO" id="GO:0006270">
    <property type="term" value="P:DNA replication initiation"/>
    <property type="evidence" value="ECO:0007669"/>
    <property type="project" value="InterPro"/>
</dbReference>
<protein>
    <recommendedName>
        <fullName evidence="4">Zinc finger Mcm10/DnaG-type domain-containing protein</fullName>
    </recommendedName>
</protein>
<dbReference type="GO" id="GO:0043596">
    <property type="term" value="C:nuclear replication fork"/>
    <property type="evidence" value="ECO:0007669"/>
    <property type="project" value="TreeGrafter"/>
</dbReference>
<evidence type="ECO:0008006" key="4">
    <source>
        <dbReference type="Google" id="ProtNLM"/>
    </source>
</evidence>
<dbReference type="InterPro" id="IPR012340">
    <property type="entry name" value="NA-bd_OB-fold"/>
</dbReference>
<name>A0A813H4A8_POLGL</name>
<evidence type="ECO:0000313" key="3">
    <source>
        <dbReference type="Proteomes" id="UP000626109"/>
    </source>
</evidence>
<accession>A0A813H4A8</accession>
<feature type="compositionally biased region" description="Basic and acidic residues" evidence="1">
    <location>
        <begin position="19"/>
        <end position="30"/>
    </location>
</feature>
<dbReference type="PANTHER" id="PTHR13454">
    <property type="entry name" value="PROTEIN MCM10 HOMOLOG"/>
    <property type="match status" value="1"/>
</dbReference>
<feature type="compositionally biased region" description="Low complexity" evidence="1">
    <location>
        <begin position="1"/>
        <end position="18"/>
    </location>
</feature>
<dbReference type="AlphaFoldDB" id="A0A813H4A8"/>
<feature type="region of interest" description="Disordered" evidence="1">
    <location>
        <begin position="1"/>
        <end position="30"/>
    </location>
</feature>
<dbReference type="GO" id="GO:0003697">
    <property type="term" value="F:single-stranded DNA binding"/>
    <property type="evidence" value="ECO:0007669"/>
    <property type="project" value="InterPro"/>
</dbReference>
<evidence type="ECO:0000256" key="1">
    <source>
        <dbReference type="SAM" id="MobiDB-lite"/>
    </source>
</evidence>
<dbReference type="GO" id="GO:0003688">
    <property type="term" value="F:DNA replication origin binding"/>
    <property type="evidence" value="ECO:0007669"/>
    <property type="project" value="TreeGrafter"/>
</dbReference>
<dbReference type="InterPro" id="IPR040184">
    <property type="entry name" value="Mcm10"/>
</dbReference>
<dbReference type="Gene3D" id="2.40.50.140">
    <property type="entry name" value="Nucleic acid-binding proteins"/>
    <property type="match status" value="1"/>
</dbReference>
<sequence length="311" mass="34762">LGDPAVVAPRAPAAALADRASKQAPDDREEFTGLRIRERTHAKEVWAAEVRGPGRCVVPFNRVMDKCISYRRQQQARDRDTLIIGVLYQLSPKEKLANGEQYLRWCLTDLAQPKPRQVVVHVRFAAYSHWRAGEPAASARKGAILAVLNPAFVEGGEGSGKTNTDPVLRVERAKQIVKLGECPSLGACQIKACPNPCNLEDRQRFCEMHLSMVYADKKLRTAAGGGADSGTAALLRMSQKRSTSKLAREYRNAGEVENEIDNEEEAGRVRREMDNKRNRTAVAVRLDDRRFDTTDSKEDYFRCIRTGNRPD</sequence>
<dbReference type="PANTHER" id="PTHR13454:SF11">
    <property type="entry name" value="PROTEIN MCM10 HOMOLOG"/>
    <property type="match status" value="1"/>
</dbReference>
<dbReference type="EMBL" id="CAJNNW010000915">
    <property type="protein sequence ID" value="CAE8632491.1"/>
    <property type="molecule type" value="Genomic_DNA"/>
</dbReference>
<evidence type="ECO:0000313" key="2">
    <source>
        <dbReference type="EMBL" id="CAE8632491.1"/>
    </source>
</evidence>
<proteinExistence type="predicted"/>
<dbReference type="Proteomes" id="UP000626109">
    <property type="component" value="Unassembled WGS sequence"/>
</dbReference>
<feature type="non-terminal residue" evidence="2">
    <location>
        <position position="1"/>
    </location>
</feature>
<organism evidence="2 3">
    <name type="scientific">Polarella glacialis</name>
    <name type="common">Dinoflagellate</name>
    <dbReference type="NCBI Taxonomy" id="89957"/>
    <lineage>
        <taxon>Eukaryota</taxon>
        <taxon>Sar</taxon>
        <taxon>Alveolata</taxon>
        <taxon>Dinophyceae</taxon>
        <taxon>Suessiales</taxon>
        <taxon>Suessiaceae</taxon>
        <taxon>Polarella</taxon>
    </lineage>
</organism>
<feature type="non-terminal residue" evidence="2">
    <location>
        <position position="311"/>
    </location>
</feature>